<reference evidence="2 3" key="1">
    <citation type="submission" date="2019-04" db="EMBL/GenBank/DDBJ databases">
        <authorList>
            <person name="Yang Y."/>
            <person name="Wei D."/>
        </authorList>
    </citation>
    <scope>NUCLEOTIDE SEQUENCE [LARGE SCALE GENOMIC DNA]</scope>
    <source>
        <strain evidence="2 3">L-1-4w-11</strain>
    </source>
</reference>
<dbReference type="OrthoDB" id="7560213at2"/>
<keyword evidence="1" id="KW-0812">Transmembrane</keyword>
<evidence type="ECO:0000313" key="2">
    <source>
        <dbReference type="EMBL" id="TKD51749.1"/>
    </source>
</evidence>
<comment type="caution">
    <text evidence="2">The sequence shown here is derived from an EMBL/GenBank/DDBJ whole genome shotgun (WGS) entry which is preliminary data.</text>
</comment>
<name>A0A4U1L4B6_9SPHN</name>
<keyword evidence="1" id="KW-0472">Membrane</keyword>
<sequence length="256" mass="27288">MVALTASLPRNLPFAPLAALIVGAAAALAAGLFPTWRLEGLMLDTGIAALFPPAQPPLGATARLLIVLAAGGIAGGATLFVARRVLTPAPRARTLQRRADLHPDAPLREPVMAARDLGTPFLEVVAPRELEAEVSADSAPVERPLPANLEVPMVAFARGAIEPDVDVEPEPVASEARIETFELTPPVRPLPLPIRAELREPEPAIVAAETDATIHLLLDRLERGMARRRTTPAMTERPDAEGLEDALVTLRRFATR</sequence>
<dbReference type="RefSeq" id="WP_136943686.1">
    <property type="nucleotide sequence ID" value="NZ_SWKR01000002.1"/>
</dbReference>
<proteinExistence type="predicted"/>
<dbReference type="EMBL" id="SWKR01000002">
    <property type="protein sequence ID" value="TKD51749.1"/>
    <property type="molecule type" value="Genomic_DNA"/>
</dbReference>
<dbReference type="Proteomes" id="UP000309138">
    <property type="component" value="Unassembled WGS sequence"/>
</dbReference>
<evidence type="ECO:0000313" key="3">
    <source>
        <dbReference type="Proteomes" id="UP000309138"/>
    </source>
</evidence>
<gene>
    <name evidence="2" type="ORF">FBR43_14050</name>
</gene>
<feature type="transmembrane region" description="Helical" evidence="1">
    <location>
        <begin position="60"/>
        <end position="82"/>
    </location>
</feature>
<keyword evidence="3" id="KW-1185">Reference proteome</keyword>
<feature type="transmembrane region" description="Helical" evidence="1">
    <location>
        <begin position="12"/>
        <end position="33"/>
    </location>
</feature>
<organism evidence="2 3">
    <name type="scientific">Sphingomonas baiyangensis</name>
    <dbReference type="NCBI Taxonomy" id="2572576"/>
    <lineage>
        <taxon>Bacteria</taxon>
        <taxon>Pseudomonadati</taxon>
        <taxon>Pseudomonadota</taxon>
        <taxon>Alphaproteobacteria</taxon>
        <taxon>Sphingomonadales</taxon>
        <taxon>Sphingomonadaceae</taxon>
        <taxon>Sphingomonas</taxon>
    </lineage>
</organism>
<evidence type="ECO:0000256" key="1">
    <source>
        <dbReference type="SAM" id="Phobius"/>
    </source>
</evidence>
<dbReference type="AlphaFoldDB" id="A0A4U1L4B6"/>
<accession>A0A4U1L4B6</accession>
<protein>
    <submittedName>
        <fullName evidence="2">Uncharacterized protein</fullName>
    </submittedName>
</protein>
<keyword evidence="1" id="KW-1133">Transmembrane helix</keyword>